<dbReference type="PROSITE" id="PS51829">
    <property type="entry name" value="P_HOMO_B"/>
    <property type="match status" value="1"/>
</dbReference>
<comment type="similarity">
    <text evidence="5">Belongs to the peptidase S8 family.</text>
</comment>
<feature type="active site" description="Charge relay system" evidence="4 5">
    <location>
        <position position="263"/>
    </location>
</feature>
<dbReference type="PANTHER" id="PTHR42884:SF14">
    <property type="entry name" value="NEUROENDOCRINE CONVERTASE 1"/>
    <property type="match status" value="1"/>
</dbReference>
<keyword evidence="3 5" id="KW-0720">Serine protease</keyword>
<dbReference type="InterPro" id="IPR023828">
    <property type="entry name" value="Peptidase_S8_Ser-AS"/>
</dbReference>
<feature type="domain" description="P/Homo B" evidence="6">
    <location>
        <begin position="545"/>
        <end position="676"/>
    </location>
</feature>
<dbReference type="PROSITE" id="PS51892">
    <property type="entry name" value="SUBTILASE"/>
    <property type="match status" value="1"/>
</dbReference>
<name>A0A367RLI6_9NOSO</name>
<feature type="active site" description="Charge relay system" evidence="4 5">
    <location>
        <position position="472"/>
    </location>
</feature>
<organism evidence="7 8">
    <name type="scientific">Nostoc minutum NIES-26</name>
    <dbReference type="NCBI Taxonomy" id="1844469"/>
    <lineage>
        <taxon>Bacteria</taxon>
        <taxon>Bacillati</taxon>
        <taxon>Cyanobacteriota</taxon>
        <taxon>Cyanophyceae</taxon>
        <taxon>Nostocales</taxon>
        <taxon>Nostocaceae</taxon>
        <taxon>Nostoc</taxon>
    </lineage>
</organism>
<dbReference type="SUPFAM" id="SSF49785">
    <property type="entry name" value="Galactose-binding domain-like"/>
    <property type="match status" value="1"/>
</dbReference>
<evidence type="ECO:0000256" key="2">
    <source>
        <dbReference type="ARBA" id="ARBA00022801"/>
    </source>
</evidence>
<dbReference type="Pfam" id="PF01483">
    <property type="entry name" value="P_proprotein"/>
    <property type="match status" value="1"/>
</dbReference>
<evidence type="ECO:0000259" key="6">
    <source>
        <dbReference type="PROSITE" id="PS51829"/>
    </source>
</evidence>
<keyword evidence="8" id="KW-1185">Reference proteome</keyword>
<dbReference type="Gene3D" id="2.60.120.260">
    <property type="entry name" value="Galactose-binding domain-like"/>
    <property type="match status" value="1"/>
</dbReference>
<evidence type="ECO:0000256" key="1">
    <source>
        <dbReference type="ARBA" id="ARBA00022670"/>
    </source>
</evidence>
<evidence type="ECO:0000256" key="4">
    <source>
        <dbReference type="PIRSR" id="PIRSR615500-1"/>
    </source>
</evidence>
<protein>
    <recommendedName>
        <fullName evidence="6">P/Homo B domain-containing protein</fullName>
    </recommendedName>
</protein>
<evidence type="ECO:0000313" key="7">
    <source>
        <dbReference type="EMBL" id="RCJ37335.1"/>
    </source>
</evidence>
<proteinExistence type="inferred from homology"/>
<dbReference type="AlphaFoldDB" id="A0A367RLI6"/>
<dbReference type="Proteomes" id="UP000252107">
    <property type="component" value="Unassembled WGS sequence"/>
</dbReference>
<dbReference type="GO" id="GO:0016020">
    <property type="term" value="C:membrane"/>
    <property type="evidence" value="ECO:0007669"/>
    <property type="project" value="TreeGrafter"/>
</dbReference>
<feature type="active site" description="Charge relay system" evidence="4 5">
    <location>
        <position position="220"/>
    </location>
</feature>
<dbReference type="InterPro" id="IPR015500">
    <property type="entry name" value="Peptidase_S8_subtilisin-rel"/>
</dbReference>
<dbReference type="PROSITE" id="PS00138">
    <property type="entry name" value="SUBTILASE_SER"/>
    <property type="match status" value="1"/>
</dbReference>
<dbReference type="PRINTS" id="PR00723">
    <property type="entry name" value="SUBTILISIN"/>
</dbReference>
<dbReference type="GO" id="GO:0012505">
    <property type="term" value="C:endomembrane system"/>
    <property type="evidence" value="ECO:0007669"/>
    <property type="project" value="UniProtKB-ARBA"/>
</dbReference>
<dbReference type="InterPro" id="IPR000209">
    <property type="entry name" value="Peptidase_S8/S53_dom"/>
</dbReference>
<dbReference type="EMBL" id="LXQD01000120">
    <property type="protein sequence ID" value="RCJ37335.1"/>
    <property type="molecule type" value="Genomic_DNA"/>
</dbReference>
<dbReference type="InterPro" id="IPR036852">
    <property type="entry name" value="Peptidase_S8/S53_dom_sf"/>
</dbReference>
<gene>
    <name evidence="7" type="ORF">A6770_14480</name>
</gene>
<dbReference type="InterPro" id="IPR054399">
    <property type="entry name" value="Fervidolysin-like_N_prodom"/>
</dbReference>
<dbReference type="SUPFAM" id="SSF52743">
    <property type="entry name" value="Subtilisin-like"/>
    <property type="match status" value="1"/>
</dbReference>
<dbReference type="GO" id="GO:0004252">
    <property type="term" value="F:serine-type endopeptidase activity"/>
    <property type="evidence" value="ECO:0007669"/>
    <property type="project" value="UniProtKB-UniRule"/>
</dbReference>
<dbReference type="InterPro" id="IPR002884">
    <property type="entry name" value="P_dom"/>
</dbReference>
<evidence type="ECO:0000313" key="8">
    <source>
        <dbReference type="Proteomes" id="UP000252107"/>
    </source>
</evidence>
<dbReference type="Pfam" id="PF22148">
    <property type="entry name" value="Fervidolysin_NPro-like"/>
    <property type="match status" value="1"/>
</dbReference>
<evidence type="ECO:0000256" key="3">
    <source>
        <dbReference type="ARBA" id="ARBA00022825"/>
    </source>
</evidence>
<dbReference type="Gene3D" id="3.40.50.200">
    <property type="entry name" value="Peptidase S8/S53 domain"/>
    <property type="match status" value="1"/>
</dbReference>
<keyword evidence="2 5" id="KW-0378">Hydrolase</keyword>
<dbReference type="PANTHER" id="PTHR42884">
    <property type="entry name" value="PROPROTEIN CONVERTASE SUBTILISIN/KEXIN-RELATED"/>
    <property type="match status" value="1"/>
</dbReference>
<accession>A0A367RLI6</accession>
<comment type="caution">
    <text evidence="7">The sequence shown here is derived from an EMBL/GenBank/DDBJ whole genome shotgun (WGS) entry which is preliminary data.</text>
</comment>
<reference evidence="7" key="1">
    <citation type="submission" date="2016-04" db="EMBL/GenBank/DDBJ databases">
        <authorList>
            <person name="Tabuchi Yagui T.R."/>
        </authorList>
    </citation>
    <scope>NUCLEOTIDE SEQUENCE [LARGE SCALE GENOMIC DNA]</scope>
    <source>
        <strain evidence="7">NIES-26</strain>
    </source>
</reference>
<sequence length="680" mass="73761">MSTNEYFWQGGRKIPIEQAESNITLHASDVEAAQAATEQAGVGLEAINRVGPELFRATVSSDRDASIARLRQSGNVVHHIYRTPGEPDSEYLITDTFFIKFKPGTTAQTIQQFLQDEKVEVVEDLGQNILLVRVTTATGRNPIKTANKAATRDDVEYAEPNLVRQLQKFAFIPADELFSQQWHLHAPQDGTDLVAGADIFAPDAWEITRGSREIVICVADDGFDLTHPDFQGVNKVVGRLNAFESNGNVFFTEDVMPKPGDYHGTPCAGVAIAEINGQGTVGVAPGCAFLPVRFPLQFDDAAMAKMFQQISRQADVVSCSWGYGPADAPLSRGFFDVLSELVRTGGRRGKGLVICVAAGNNNCPVKDLTNTRAYQYADNFGRTRSYSGRIDRWIAAHPDVITVSGSTSRKTRSAYSSWGREICVCAPTDNWNDLTFNILPGRGVTTTDNEGAGAGSDFTPNSRYTGRFGGTSSATPTVAGVCGLILSRNPNLTALQVKQILQQTADKDLKIESDTPVNEPGDFVDGFSFWFGHGKVNAAKAVKAAVPNSESSFEQVVQADLEIPDTSSPIFSKLEVAQDGVISDIRIGIDVTHTFIGDLRIDVIAPDGSAVTLHDRTGSFTDDIRKVYTISELPALRGLIGKHIQGTWGVRVVDTWRMDVGRLNSWRLIAKVTASPSPPS</sequence>
<dbReference type="GO" id="GO:0005737">
    <property type="term" value="C:cytoplasm"/>
    <property type="evidence" value="ECO:0007669"/>
    <property type="project" value="UniProtKB-ARBA"/>
</dbReference>
<evidence type="ECO:0000256" key="5">
    <source>
        <dbReference type="PROSITE-ProRule" id="PRU01240"/>
    </source>
</evidence>
<dbReference type="GO" id="GO:0016485">
    <property type="term" value="P:protein processing"/>
    <property type="evidence" value="ECO:0007669"/>
    <property type="project" value="TreeGrafter"/>
</dbReference>
<keyword evidence="1 5" id="KW-0645">Protease</keyword>
<dbReference type="InterPro" id="IPR008979">
    <property type="entry name" value="Galactose-bd-like_sf"/>
</dbReference>
<dbReference type="Pfam" id="PF00082">
    <property type="entry name" value="Peptidase_S8"/>
    <property type="match status" value="1"/>
</dbReference>